<dbReference type="EMBL" id="AYZB01000058">
    <property type="protein sequence ID" value="KRM21181.1"/>
    <property type="molecule type" value="Genomic_DNA"/>
</dbReference>
<dbReference type="InterPro" id="IPR001387">
    <property type="entry name" value="Cro/C1-type_HTH"/>
</dbReference>
<gene>
    <name evidence="3" type="ORF">FC90_GL001718</name>
</gene>
<dbReference type="InterPro" id="IPR010982">
    <property type="entry name" value="Lambda_DNA-bd_dom_sf"/>
</dbReference>
<comment type="caution">
    <text evidence="3">The sequence shown here is derived from an EMBL/GenBank/DDBJ whole genome shotgun (WGS) entry which is preliminary data.</text>
</comment>
<dbReference type="Pfam" id="PF01381">
    <property type="entry name" value="HTH_3"/>
    <property type="match status" value="1"/>
</dbReference>
<dbReference type="PANTHER" id="PTHR46558">
    <property type="entry name" value="TRACRIPTIONAL REGULATORY PROTEIN-RELATED-RELATED"/>
    <property type="match status" value="1"/>
</dbReference>
<proteinExistence type="predicted"/>
<dbReference type="Proteomes" id="UP000050823">
    <property type="component" value="Unassembled WGS sequence"/>
</dbReference>
<evidence type="ECO:0000313" key="3">
    <source>
        <dbReference type="EMBL" id="KRM21181.1"/>
    </source>
</evidence>
<accession>A0AA89I1F3</accession>
<feature type="domain" description="HTH cro/C1-type" evidence="2">
    <location>
        <begin position="7"/>
        <end position="61"/>
    </location>
</feature>
<organism evidence="3 4">
    <name type="scientific">Latilactobacillus graminis DSM 20719</name>
    <dbReference type="NCBI Taxonomy" id="1423752"/>
    <lineage>
        <taxon>Bacteria</taxon>
        <taxon>Bacillati</taxon>
        <taxon>Bacillota</taxon>
        <taxon>Bacilli</taxon>
        <taxon>Lactobacillales</taxon>
        <taxon>Lactobacillaceae</taxon>
        <taxon>Latilactobacillus</taxon>
    </lineage>
</organism>
<name>A0AA89I1F3_9LACO</name>
<evidence type="ECO:0000259" key="2">
    <source>
        <dbReference type="PROSITE" id="PS50943"/>
    </source>
</evidence>
<evidence type="ECO:0000313" key="4">
    <source>
        <dbReference type="Proteomes" id="UP000050823"/>
    </source>
</evidence>
<sequence>MLIGQQLKQFRLDAGYSQQTFAEQINVSRQVISKWETDKSAPDLNTLVALAKLYNVSLNTLLGVETVTKPNSFFGRLRQHWHLAASENPKPVSDLGRIMHQPERHYVDLAQQFSAALTDVSVVSDGQTMPAHWRQARSPYLIALEPRQICLKQTDVLKVMPMKVVKQLATPEIRAIHYAVMQTAGPSTVGGLQGIGRAYRAVVTVDTKQSVVPYYITNQDFYQLAKVLKAYTQQEHIQFDDQMALLPYFRTHDTTDFNYLDAHYSGLAEKVGFPSESIGQVVYRW</sequence>
<dbReference type="PANTHER" id="PTHR46558:SF13">
    <property type="entry name" value="HTH-TYPE TRANSCRIPTIONAL REGULATOR IMMR"/>
    <property type="match status" value="1"/>
</dbReference>
<dbReference type="Gene3D" id="1.10.260.40">
    <property type="entry name" value="lambda repressor-like DNA-binding domains"/>
    <property type="match status" value="1"/>
</dbReference>
<dbReference type="AlphaFoldDB" id="A0AA89I1F3"/>
<dbReference type="SUPFAM" id="SSF47413">
    <property type="entry name" value="lambda repressor-like DNA-binding domains"/>
    <property type="match status" value="1"/>
</dbReference>
<dbReference type="PROSITE" id="PS50943">
    <property type="entry name" value="HTH_CROC1"/>
    <property type="match status" value="1"/>
</dbReference>
<dbReference type="CDD" id="cd00093">
    <property type="entry name" value="HTH_XRE"/>
    <property type="match status" value="1"/>
</dbReference>
<protein>
    <recommendedName>
        <fullName evidence="2">HTH cro/C1-type domain-containing protein</fullName>
    </recommendedName>
</protein>
<evidence type="ECO:0000256" key="1">
    <source>
        <dbReference type="ARBA" id="ARBA00023125"/>
    </source>
</evidence>
<dbReference type="GO" id="GO:0003677">
    <property type="term" value="F:DNA binding"/>
    <property type="evidence" value="ECO:0007669"/>
    <property type="project" value="UniProtKB-KW"/>
</dbReference>
<reference evidence="3 4" key="1">
    <citation type="journal article" date="2015" name="Genome Announc.">
        <title>Expanding the biotechnology potential of lactobacilli through comparative genomics of 213 strains and associated genera.</title>
        <authorList>
            <person name="Sun Z."/>
            <person name="Harris H.M."/>
            <person name="McCann A."/>
            <person name="Guo C."/>
            <person name="Argimon S."/>
            <person name="Zhang W."/>
            <person name="Yang X."/>
            <person name="Jeffery I.B."/>
            <person name="Cooney J.C."/>
            <person name="Kagawa T.F."/>
            <person name="Liu W."/>
            <person name="Song Y."/>
            <person name="Salvetti E."/>
            <person name="Wrobel A."/>
            <person name="Rasinkangas P."/>
            <person name="Parkhill J."/>
            <person name="Rea M.C."/>
            <person name="O'Sullivan O."/>
            <person name="Ritari J."/>
            <person name="Douillard F.P."/>
            <person name="Paul Ross R."/>
            <person name="Yang R."/>
            <person name="Briner A.E."/>
            <person name="Felis G.E."/>
            <person name="de Vos W.M."/>
            <person name="Barrangou R."/>
            <person name="Klaenhammer T.R."/>
            <person name="Caufield P.W."/>
            <person name="Cui Y."/>
            <person name="Zhang H."/>
            <person name="O'Toole P.W."/>
        </authorList>
    </citation>
    <scope>NUCLEOTIDE SEQUENCE [LARGE SCALE GENOMIC DNA]</scope>
    <source>
        <strain evidence="3 4">DSM 20719</strain>
    </source>
</reference>
<dbReference type="SMART" id="SM00530">
    <property type="entry name" value="HTH_XRE"/>
    <property type="match status" value="1"/>
</dbReference>
<dbReference type="RefSeq" id="WP_057908761.1">
    <property type="nucleotide sequence ID" value="NZ_AYZB01000058.1"/>
</dbReference>
<keyword evidence="1" id="KW-0238">DNA-binding</keyword>